<proteinExistence type="predicted"/>
<reference evidence="2 3" key="1">
    <citation type="journal article" date="2018" name="BMC Genomics">
        <title>Genomic comparison of Trypanosoma conorhini and Trypanosoma rangeli to Trypanosoma cruzi strains of high and low virulence.</title>
        <authorList>
            <person name="Bradwell K.R."/>
            <person name="Koparde V.N."/>
            <person name="Matveyev A.V."/>
            <person name="Serrano M.G."/>
            <person name="Alves J.M."/>
            <person name="Parikh H."/>
            <person name="Huang B."/>
            <person name="Lee V."/>
            <person name="Espinosa-Alvarez O."/>
            <person name="Ortiz P.A."/>
            <person name="Costa-Martins A.G."/>
            <person name="Teixeira M.M."/>
            <person name="Buck G.A."/>
        </authorList>
    </citation>
    <scope>NUCLEOTIDE SEQUENCE [LARGE SCALE GENOMIC DNA]</scope>
    <source>
        <strain evidence="2 3">AM80</strain>
    </source>
</reference>
<dbReference type="Proteomes" id="UP000283634">
    <property type="component" value="Unassembled WGS sequence"/>
</dbReference>
<organism evidence="2 3">
    <name type="scientific">Trypanosoma rangeli</name>
    <dbReference type="NCBI Taxonomy" id="5698"/>
    <lineage>
        <taxon>Eukaryota</taxon>
        <taxon>Discoba</taxon>
        <taxon>Euglenozoa</taxon>
        <taxon>Kinetoplastea</taxon>
        <taxon>Metakinetoplastina</taxon>
        <taxon>Trypanosomatida</taxon>
        <taxon>Trypanosomatidae</taxon>
        <taxon>Trypanosoma</taxon>
        <taxon>Herpetosoma</taxon>
    </lineage>
</organism>
<sequence>MLKGKVHPVEHIKIGKHVFPIWSHPLLRKNLRDEVLLEQEIEKRLYNPELLHAVNEVVERLLQEGVTGSVSEEMVEDYLEAALDRLDNYFSDKDPVNTSPTPLPNRLATSGNCHNVLPAVRTPPSSVRRVFPSTGHKRAILPTHTPPVQQQRLRTTCGPKPIPAPEKHVKNEADSEMRSLALVGLSRQRLFPMCAHWSDEASDDGSMLSFPCKLHAPSPHSQREKGGQQTSKRFPSRQFKSEAPPEWRKAVRSLFYSMLSLRLEESGGVQLEEMDLRGGAMGLLRLQGCELSALSPQAFGALDVTLDGNSSAIHCRQPAEPSILQRSHIQRAEKPIGVEPSALRGRVMAKLAQSHFISTVEKKCVHATGNLLSHAWGNAESSAALRTTGESGQLQLPSDTTRSRALASILEKKNVQK</sequence>
<name>A0A3R7MLZ0_TRYRA</name>
<evidence type="ECO:0000313" key="2">
    <source>
        <dbReference type="EMBL" id="RNF04929.1"/>
    </source>
</evidence>
<evidence type="ECO:0000313" key="3">
    <source>
        <dbReference type="Proteomes" id="UP000283634"/>
    </source>
</evidence>
<dbReference type="EMBL" id="MKGL01000149">
    <property type="protein sequence ID" value="RNF04929.1"/>
    <property type="molecule type" value="Genomic_DNA"/>
</dbReference>
<dbReference type="GeneID" id="40328931"/>
<dbReference type="OMA" id="VCESSHE"/>
<dbReference type="OrthoDB" id="248027at2759"/>
<protein>
    <submittedName>
        <fullName evidence="2">Putative DNA mismatch repair protein MSH2</fullName>
    </submittedName>
</protein>
<feature type="region of interest" description="Disordered" evidence="1">
    <location>
        <begin position="213"/>
        <end position="242"/>
    </location>
</feature>
<evidence type="ECO:0000256" key="1">
    <source>
        <dbReference type="SAM" id="MobiDB-lite"/>
    </source>
</evidence>
<accession>A0A3R7MLZ0</accession>
<gene>
    <name evidence="2" type="ORF">TraAM80_04998</name>
</gene>
<dbReference type="AlphaFoldDB" id="A0A3R7MLZ0"/>
<dbReference type="RefSeq" id="XP_029238387.1">
    <property type="nucleotide sequence ID" value="XM_029381895.1"/>
</dbReference>
<keyword evidence="3" id="KW-1185">Reference proteome</keyword>
<comment type="caution">
    <text evidence="2">The sequence shown here is derived from an EMBL/GenBank/DDBJ whole genome shotgun (WGS) entry which is preliminary data.</text>
</comment>